<dbReference type="InterPro" id="IPR007197">
    <property type="entry name" value="rSAM"/>
</dbReference>
<gene>
    <name evidence="6" type="ORF">MCOM1403_LOCUS6316</name>
</gene>
<dbReference type="InterPro" id="IPR010723">
    <property type="entry name" value="HemN_C"/>
</dbReference>
<dbReference type="GO" id="GO:0005737">
    <property type="term" value="C:cytoplasm"/>
    <property type="evidence" value="ECO:0007669"/>
    <property type="project" value="InterPro"/>
</dbReference>
<evidence type="ECO:0000256" key="4">
    <source>
        <dbReference type="ARBA" id="ARBA00045130"/>
    </source>
</evidence>
<sequence>MRPIRSQLVLVRVLSDGNCRMFASTNPPPPAVFPTKLRRPHPSFTATSTTLWYPPSMEPITSAYFHLPFCRRRCHYCDFAISLVGDDAESHIALQGMRRYVDFLIREIALTPYSSSTGDFEGGDQPPLRTVFFGGGTPSLLPPDLLGSVIEALRERFGIDPDAEISMEMDPGTFDAEKLTQYVDLGVNRVSLGLQSFDADVLKWAGRGHTLEQSREAIAAVRANRGVERWSLDLISGMPGLTKKAWSDSLKEAVDVAPHHISVYDLQIEEETLFGTWYNSLRFGKNGKNTTMVSNLNSHMARPELPSEDESAEMFHMASKTLRDAGYEHYEVSSYAKVGLRCAHNQVYWTGRQGWYGFGMSATSFTAHGKQFARPRKMRDYEAYVEAMAAFIDEPSRARTIKSSFEARADALLERLMLGLRTRNGVDLVHLRQDFGDAVLAEIVSAVRAGWPEELVEMDDYRLTLSDPGGMLVSTQLISTLMARVSSLHTP</sequence>
<dbReference type="SUPFAM" id="SSF102114">
    <property type="entry name" value="Radical SAM enzymes"/>
    <property type="match status" value="1"/>
</dbReference>
<evidence type="ECO:0000259" key="5">
    <source>
        <dbReference type="PROSITE" id="PS51918"/>
    </source>
</evidence>
<feature type="domain" description="Radical SAM core" evidence="5">
    <location>
        <begin position="55"/>
        <end position="328"/>
    </location>
</feature>
<organism evidence="6">
    <name type="scientific">Micromonas pusilla</name>
    <name type="common">Picoplanktonic green alga</name>
    <name type="synonym">Chromulina pusilla</name>
    <dbReference type="NCBI Taxonomy" id="38833"/>
    <lineage>
        <taxon>Eukaryota</taxon>
        <taxon>Viridiplantae</taxon>
        <taxon>Chlorophyta</taxon>
        <taxon>Mamiellophyceae</taxon>
        <taxon>Mamiellales</taxon>
        <taxon>Mamiellaceae</taxon>
        <taxon>Micromonas</taxon>
    </lineage>
</organism>
<dbReference type="Gene3D" id="3.80.30.20">
    <property type="entry name" value="tm_1862 like domain"/>
    <property type="match status" value="1"/>
</dbReference>
<dbReference type="SFLD" id="SFLDS00029">
    <property type="entry name" value="Radical_SAM"/>
    <property type="match status" value="1"/>
</dbReference>
<name>A0A7S0IDZ4_MICPS</name>
<comment type="similarity">
    <text evidence="1">Belongs to the anaerobic coproporphyrinogen-III oxidase family. HemW subfamily.</text>
</comment>
<dbReference type="InterPro" id="IPR023404">
    <property type="entry name" value="rSAM_horseshoe"/>
</dbReference>
<comment type="function">
    <text evidence="4">May be a heme chaperone, appears to bind heme. Homologous bacterial proteins do not have oxygen-independent coproporphyrinogen-III oxidase activity. Binds 1 [4Fe-4S] cluster. The cluster is coordinated with 3 cysteines and an exchangeable S-adenosyl-L-methionine.</text>
</comment>
<dbReference type="InterPro" id="IPR034505">
    <property type="entry name" value="Coproporphyrinogen-III_oxidase"/>
</dbReference>
<dbReference type="AlphaFoldDB" id="A0A7S0IDZ4"/>
<dbReference type="GO" id="GO:0051539">
    <property type="term" value="F:4 iron, 4 sulfur cluster binding"/>
    <property type="evidence" value="ECO:0007669"/>
    <property type="project" value="InterPro"/>
</dbReference>
<dbReference type="PANTHER" id="PTHR13932">
    <property type="entry name" value="COPROPORPHYRINIGEN III OXIDASE"/>
    <property type="match status" value="1"/>
</dbReference>
<protein>
    <recommendedName>
        <fullName evidence="2">Radical S-adenosyl methionine domain-containing protein 1, mitochondrial</fullName>
    </recommendedName>
    <alternativeName>
        <fullName evidence="3">Putative heme chaperone</fullName>
    </alternativeName>
</protein>
<dbReference type="InterPro" id="IPR006638">
    <property type="entry name" value="Elp3/MiaA/NifB-like_rSAM"/>
</dbReference>
<evidence type="ECO:0000256" key="3">
    <source>
        <dbReference type="ARBA" id="ARBA00033094"/>
    </source>
</evidence>
<dbReference type="NCBIfam" id="TIGR00539">
    <property type="entry name" value="hemN_rel"/>
    <property type="match status" value="1"/>
</dbReference>
<dbReference type="InterPro" id="IPR058240">
    <property type="entry name" value="rSAM_sf"/>
</dbReference>
<dbReference type="PANTHER" id="PTHR13932:SF5">
    <property type="entry name" value="RADICAL S-ADENOSYL METHIONINE DOMAIN-CONTAINING PROTEIN 1, MITOCHONDRIAL"/>
    <property type="match status" value="1"/>
</dbReference>
<dbReference type="SMART" id="SM00729">
    <property type="entry name" value="Elp3"/>
    <property type="match status" value="1"/>
</dbReference>
<dbReference type="EMBL" id="HBEQ01007907">
    <property type="protein sequence ID" value="CAD8518890.1"/>
    <property type="molecule type" value="Transcribed_RNA"/>
</dbReference>
<dbReference type="InterPro" id="IPR004559">
    <property type="entry name" value="HemW-like"/>
</dbReference>
<dbReference type="SFLD" id="SFLDF00562">
    <property type="entry name" value="HemN-like__clustered_with_heat"/>
    <property type="match status" value="1"/>
</dbReference>
<evidence type="ECO:0000256" key="2">
    <source>
        <dbReference type="ARBA" id="ARBA00014678"/>
    </source>
</evidence>
<reference evidence="6" key="1">
    <citation type="submission" date="2021-01" db="EMBL/GenBank/DDBJ databases">
        <authorList>
            <person name="Corre E."/>
            <person name="Pelletier E."/>
            <person name="Niang G."/>
            <person name="Scheremetjew M."/>
            <person name="Finn R."/>
            <person name="Kale V."/>
            <person name="Holt S."/>
            <person name="Cochrane G."/>
            <person name="Meng A."/>
            <person name="Brown T."/>
            <person name="Cohen L."/>
        </authorList>
    </citation>
    <scope>NUCLEOTIDE SEQUENCE</scope>
    <source>
        <strain evidence="6">CCMP1723</strain>
    </source>
</reference>
<dbReference type="CDD" id="cd01335">
    <property type="entry name" value="Radical_SAM"/>
    <property type="match status" value="1"/>
</dbReference>
<evidence type="ECO:0000313" key="6">
    <source>
        <dbReference type="EMBL" id="CAD8518890.1"/>
    </source>
</evidence>
<dbReference type="GO" id="GO:0006779">
    <property type="term" value="P:porphyrin-containing compound biosynthetic process"/>
    <property type="evidence" value="ECO:0007669"/>
    <property type="project" value="InterPro"/>
</dbReference>
<dbReference type="Pfam" id="PF04055">
    <property type="entry name" value="Radical_SAM"/>
    <property type="match status" value="1"/>
</dbReference>
<dbReference type="Pfam" id="PF06969">
    <property type="entry name" value="HemN_C"/>
    <property type="match status" value="1"/>
</dbReference>
<dbReference type="GO" id="GO:0004109">
    <property type="term" value="F:coproporphyrinogen oxidase activity"/>
    <property type="evidence" value="ECO:0007669"/>
    <property type="project" value="InterPro"/>
</dbReference>
<proteinExistence type="inferred from homology"/>
<dbReference type="PROSITE" id="PS51918">
    <property type="entry name" value="RADICAL_SAM"/>
    <property type="match status" value="1"/>
</dbReference>
<dbReference type="SFLD" id="SFLDG01065">
    <property type="entry name" value="anaerobic_coproporphyrinogen-I"/>
    <property type="match status" value="1"/>
</dbReference>
<accession>A0A7S0IDZ4</accession>
<evidence type="ECO:0000256" key="1">
    <source>
        <dbReference type="ARBA" id="ARBA00006100"/>
    </source>
</evidence>